<keyword evidence="2" id="KW-0813">Transport</keyword>
<dbReference type="GO" id="GO:0022857">
    <property type="term" value="F:transmembrane transporter activity"/>
    <property type="evidence" value="ECO:0007669"/>
    <property type="project" value="InterPro"/>
</dbReference>
<dbReference type="GO" id="GO:0005886">
    <property type="term" value="C:plasma membrane"/>
    <property type="evidence" value="ECO:0007669"/>
    <property type="project" value="UniProtKB-SubCell"/>
</dbReference>
<dbReference type="STRING" id="115433.SAMN05421835_110116"/>
<feature type="transmembrane region" description="Helical" evidence="6">
    <location>
        <begin position="315"/>
        <end position="331"/>
    </location>
</feature>
<sequence>MTLSSENPAYRSAVKKFFRRMLPLVVFMLVINQMDRTNVGFVQTHFKTDLGIGAAAFGLGAGLFFVGYAIFEVPSNMLLERFGARVWLTRIMITWGVVVAATAFTSNATTFYLLRFLLGVAEAGFFPGVIYYFTKWLPNAERGRATAIFLGGSASAYIVTGPISGALLEMHGLGGIAGWKWMFLLEGGFSVVIGIVAGFFLVSRVKDAKWLTDEEKSALSAAIERDEAVRSDKKTASVPRWKLVTNPQVLLLCWLFFAMSLTGYAITFWLPSIVKKIPDTSDFMVGLLSAIPWICAIVAMYTLAWYTDRTGKRRPWVAVGLVLGAAGTFLATVGPPWFALVALCLGATGFKCAASAFWPLAQHSLDLKIAAAGIALINSLGNLGGFVGPTVVGAVEESTGSTAGGLYALSIVSVLAAGTVFLVRARHVPARSRVTAPVVQ</sequence>
<dbReference type="InterPro" id="IPR011701">
    <property type="entry name" value="MFS"/>
</dbReference>
<keyword evidence="4 6" id="KW-1133">Transmembrane helix</keyword>
<gene>
    <name evidence="8" type="ORF">SAMN05421835_110116</name>
</gene>
<dbReference type="OrthoDB" id="9773957at2"/>
<comment type="subcellular location">
    <subcellularLocation>
        <location evidence="1">Cell membrane</location>
        <topology evidence="1">Multi-pass membrane protein</topology>
    </subcellularLocation>
</comment>
<keyword evidence="3 6" id="KW-0812">Transmembrane</keyword>
<dbReference type="AlphaFoldDB" id="A0A1I3V3J4"/>
<evidence type="ECO:0000259" key="7">
    <source>
        <dbReference type="PROSITE" id="PS50850"/>
    </source>
</evidence>
<dbReference type="InterPro" id="IPR036259">
    <property type="entry name" value="MFS_trans_sf"/>
</dbReference>
<protein>
    <submittedName>
        <fullName evidence="8">Sugar phosphate permease</fullName>
    </submittedName>
</protein>
<dbReference type="Proteomes" id="UP000199025">
    <property type="component" value="Unassembled WGS sequence"/>
</dbReference>
<dbReference type="PANTHER" id="PTHR43791:SF36">
    <property type="entry name" value="TRANSPORTER, PUTATIVE (AFU_ORTHOLOGUE AFUA_6G08340)-RELATED"/>
    <property type="match status" value="1"/>
</dbReference>
<feature type="transmembrane region" description="Helical" evidence="6">
    <location>
        <begin position="17"/>
        <end position="34"/>
    </location>
</feature>
<evidence type="ECO:0000256" key="5">
    <source>
        <dbReference type="ARBA" id="ARBA00023136"/>
    </source>
</evidence>
<dbReference type="CDD" id="cd17319">
    <property type="entry name" value="MFS_ExuT_GudP_like"/>
    <property type="match status" value="1"/>
</dbReference>
<proteinExistence type="predicted"/>
<dbReference type="PANTHER" id="PTHR43791">
    <property type="entry name" value="PERMEASE-RELATED"/>
    <property type="match status" value="1"/>
</dbReference>
<reference evidence="8 9" key="1">
    <citation type="submission" date="2016-10" db="EMBL/GenBank/DDBJ databases">
        <authorList>
            <person name="de Groot N.N."/>
        </authorList>
    </citation>
    <scope>NUCLEOTIDE SEQUENCE [LARGE SCALE GENOMIC DNA]</scope>
    <source>
        <strain evidence="8 9">DSM 44468</strain>
    </source>
</reference>
<feature type="transmembrane region" description="Helical" evidence="6">
    <location>
        <begin position="86"/>
        <end position="106"/>
    </location>
</feature>
<feature type="transmembrane region" description="Helical" evidence="6">
    <location>
        <begin position="249"/>
        <end position="271"/>
    </location>
</feature>
<feature type="transmembrane region" description="Helical" evidence="6">
    <location>
        <begin position="112"/>
        <end position="133"/>
    </location>
</feature>
<dbReference type="InterPro" id="IPR020846">
    <property type="entry name" value="MFS_dom"/>
</dbReference>
<feature type="transmembrane region" description="Helical" evidence="6">
    <location>
        <begin position="179"/>
        <end position="202"/>
    </location>
</feature>
<dbReference type="RefSeq" id="WP_091509139.1">
    <property type="nucleotide sequence ID" value="NZ_CBDQZW010000014.1"/>
</dbReference>
<evidence type="ECO:0000256" key="2">
    <source>
        <dbReference type="ARBA" id="ARBA00022448"/>
    </source>
</evidence>
<feature type="transmembrane region" description="Helical" evidence="6">
    <location>
        <begin position="337"/>
        <end position="358"/>
    </location>
</feature>
<evidence type="ECO:0000313" key="9">
    <source>
        <dbReference type="Proteomes" id="UP000199025"/>
    </source>
</evidence>
<keyword evidence="9" id="KW-1185">Reference proteome</keyword>
<evidence type="ECO:0000256" key="6">
    <source>
        <dbReference type="SAM" id="Phobius"/>
    </source>
</evidence>
<feature type="transmembrane region" description="Helical" evidence="6">
    <location>
        <begin position="145"/>
        <end position="167"/>
    </location>
</feature>
<feature type="domain" description="Major facilitator superfamily (MFS) profile" evidence="7">
    <location>
        <begin position="21"/>
        <end position="428"/>
    </location>
</feature>
<evidence type="ECO:0000313" key="8">
    <source>
        <dbReference type="EMBL" id="SFJ89805.1"/>
    </source>
</evidence>
<accession>A0A1I3V3J4</accession>
<name>A0A1I3V3J4_9PSEU</name>
<organism evidence="8 9">
    <name type="scientific">Amycolatopsis sacchari</name>
    <dbReference type="NCBI Taxonomy" id="115433"/>
    <lineage>
        <taxon>Bacteria</taxon>
        <taxon>Bacillati</taxon>
        <taxon>Actinomycetota</taxon>
        <taxon>Actinomycetes</taxon>
        <taxon>Pseudonocardiales</taxon>
        <taxon>Pseudonocardiaceae</taxon>
        <taxon>Amycolatopsis</taxon>
    </lineage>
</organism>
<evidence type="ECO:0000256" key="4">
    <source>
        <dbReference type="ARBA" id="ARBA00022989"/>
    </source>
</evidence>
<dbReference type="Pfam" id="PF07690">
    <property type="entry name" value="MFS_1"/>
    <property type="match status" value="1"/>
</dbReference>
<feature type="transmembrane region" description="Helical" evidence="6">
    <location>
        <begin position="54"/>
        <end position="74"/>
    </location>
</feature>
<dbReference type="PROSITE" id="PS50850">
    <property type="entry name" value="MFS"/>
    <property type="match status" value="1"/>
</dbReference>
<dbReference type="Gene3D" id="1.20.1250.20">
    <property type="entry name" value="MFS general substrate transporter like domains"/>
    <property type="match status" value="2"/>
</dbReference>
<keyword evidence="5 6" id="KW-0472">Membrane</keyword>
<dbReference type="FunFam" id="1.20.1250.20:FF:000018">
    <property type="entry name" value="MFS transporter permease"/>
    <property type="match status" value="1"/>
</dbReference>
<evidence type="ECO:0000256" key="3">
    <source>
        <dbReference type="ARBA" id="ARBA00022692"/>
    </source>
</evidence>
<feature type="transmembrane region" description="Helical" evidence="6">
    <location>
        <begin position="283"/>
        <end position="303"/>
    </location>
</feature>
<feature type="transmembrane region" description="Helical" evidence="6">
    <location>
        <begin position="404"/>
        <end position="423"/>
    </location>
</feature>
<dbReference type="SUPFAM" id="SSF103473">
    <property type="entry name" value="MFS general substrate transporter"/>
    <property type="match status" value="1"/>
</dbReference>
<feature type="transmembrane region" description="Helical" evidence="6">
    <location>
        <begin position="370"/>
        <end position="392"/>
    </location>
</feature>
<evidence type="ECO:0000256" key="1">
    <source>
        <dbReference type="ARBA" id="ARBA00004651"/>
    </source>
</evidence>
<dbReference type="EMBL" id="FORP01000010">
    <property type="protein sequence ID" value="SFJ89805.1"/>
    <property type="molecule type" value="Genomic_DNA"/>
</dbReference>